<dbReference type="InterPro" id="IPR037257">
    <property type="entry name" value="T2SS_E_N_sf"/>
</dbReference>
<dbReference type="InterPro" id="IPR007831">
    <property type="entry name" value="T2SS_GspE_N"/>
</dbReference>
<dbReference type="AlphaFoldDB" id="A0A1F5BG72"/>
<comment type="similarity">
    <text evidence="1">Belongs to the GSP E family.</text>
</comment>
<evidence type="ECO:0000256" key="2">
    <source>
        <dbReference type="ARBA" id="ARBA00022741"/>
    </source>
</evidence>
<dbReference type="GO" id="GO:0016887">
    <property type="term" value="F:ATP hydrolysis activity"/>
    <property type="evidence" value="ECO:0007669"/>
    <property type="project" value="TreeGrafter"/>
</dbReference>
<accession>A0A1F5BG72</accession>
<reference evidence="5 6" key="1">
    <citation type="journal article" date="2016" name="Nat. Commun.">
        <title>Thousands of microbial genomes shed light on interconnected biogeochemical processes in an aquifer system.</title>
        <authorList>
            <person name="Anantharaman K."/>
            <person name="Brown C.T."/>
            <person name="Hug L.A."/>
            <person name="Sharon I."/>
            <person name="Castelle C.J."/>
            <person name="Probst A.J."/>
            <person name="Thomas B.C."/>
            <person name="Singh A."/>
            <person name="Wilkins M.J."/>
            <person name="Karaoz U."/>
            <person name="Brodie E.L."/>
            <person name="Williams K.H."/>
            <person name="Hubbard S.S."/>
            <person name="Banfield J.F."/>
        </authorList>
    </citation>
    <scope>NUCLEOTIDE SEQUENCE [LARGE SCALE GENOMIC DNA]</scope>
</reference>
<dbReference type="GO" id="GO:0005886">
    <property type="term" value="C:plasma membrane"/>
    <property type="evidence" value="ECO:0007669"/>
    <property type="project" value="TreeGrafter"/>
</dbReference>
<evidence type="ECO:0000256" key="1">
    <source>
        <dbReference type="ARBA" id="ARBA00006611"/>
    </source>
</evidence>
<sequence>MHLPEQKLKQILLESGLISEETFENAKTEAARSGQTIINILIGRGEMTEEYFAELLSQYLNVPLANLKERTPDPKNLALLPESLAKEKRVVVFEKEPGLTRVAMEDPADLETIEYLKQKLGGEIEPYLATPSDLRFAFKIYKKDIAKEFKKIIEENIAQTLTQTKEGKDLERLAENMPVISMVDNIVEYATISNASDIFFERSAEGVTVRYRIDGILRDIVAMPKEVHPGIIARIKILAALKIDEHRAPQDGRFKFKAEEQPVDIRVSIMPTFYGEKAVMRLLRSSARPLNLTDLGILSETKAIIEENITKTHGMILVTGPTGSGKTTTLYALLQILNKPEVSISTIEDPIEYDIQGISQTQVNPRANITFANGLRSLMRQNPDIIMVGEIRDNETADIAINSALTGHLMLSTLHTNDAISAIPRFLDLGIPAFLISSTLNVIIAQRLVRKNCIHCVRSIETPAEVKKEIEKQLRSVYGEGKIKRVIPAIIFQGAGCDVCGHTGYSGQIGIFEALNVSPRIRDLINKGLTASELKKIAMEEGMIFMFEDGLTKVEKGVTSIEEVLRVIKE</sequence>
<dbReference type="Gene3D" id="3.30.300.160">
    <property type="entry name" value="Type II secretion system, protein E, N-terminal domain"/>
    <property type="match status" value="1"/>
</dbReference>
<dbReference type="PANTHER" id="PTHR30258">
    <property type="entry name" value="TYPE II SECRETION SYSTEM PROTEIN GSPE-RELATED"/>
    <property type="match status" value="1"/>
</dbReference>
<protein>
    <recommendedName>
        <fullName evidence="4">Bacterial type II secretion system protein E domain-containing protein</fullName>
    </recommendedName>
</protein>
<dbReference type="InterPro" id="IPR001482">
    <property type="entry name" value="T2SS/T4SS_dom"/>
</dbReference>
<dbReference type="InterPro" id="IPR027417">
    <property type="entry name" value="P-loop_NTPase"/>
</dbReference>
<dbReference type="Gene3D" id="3.30.450.90">
    <property type="match status" value="1"/>
</dbReference>
<dbReference type="EMBL" id="MEYN01000046">
    <property type="protein sequence ID" value="OGD29586.1"/>
    <property type="molecule type" value="Genomic_DNA"/>
</dbReference>
<evidence type="ECO:0000259" key="4">
    <source>
        <dbReference type="PROSITE" id="PS00662"/>
    </source>
</evidence>
<keyword evidence="3" id="KW-0067">ATP-binding</keyword>
<dbReference type="FunFam" id="3.40.50.300:FF:000398">
    <property type="entry name" value="Type IV pilus assembly ATPase PilB"/>
    <property type="match status" value="1"/>
</dbReference>
<dbReference type="PANTHER" id="PTHR30258:SF1">
    <property type="entry name" value="PROTEIN TRANSPORT PROTEIN HOFB HOMOLOG"/>
    <property type="match status" value="1"/>
</dbReference>
<dbReference type="SUPFAM" id="SSF52540">
    <property type="entry name" value="P-loop containing nucleoside triphosphate hydrolases"/>
    <property type="match status" value="1"/>
</dbReference>
<feature type="domain" description="Bacterial type II secretion system protein E" evidence="4">
    <location>
        <begin position="379"/>
        <end position="393"/>
    </location>
</feature>
<dbReference type="Proteomes" id="UP000179184">
    <property type="component" value="Unassembled WGS sequence"/>
</dbReference>
<dbReference type="Pfam" id="PF00437">
    <property type="entry name" value="T2SSE"/>
    <property type="match status" value="1"/>
</dbReference>
<dbReference type="Pfam" id="PF05157">
    <property type="entry name" value="MshEN"/>
    <property type="match status" value="1"/>
</dbReference>
<keyword evidence="2" id="KW-0547">Nucleotide-binding</keyword>
<name>A0A1F5BG72_9BACT</name>
<dbReference type="InterPro" id="IPR003593">
    <property type="entry name" value="AAA+_ATPase"/>
</dbReference>
<organism evidence="5 6">
    <name type="scientific">Candidatus Azambacteria bacterium RIFCSPHIGHO2_02_46_12</name>
    <dbReference type="NCBI Taxonomy" id="1797295"/>
    <lineage>
        <taxon>Bacteria</taxon>
        <taxon>Candidatus Azamiibacteriota</taxon>
    </lineage>
</organism>
<dbReference type="CDD" id="cd01129">
    <property type="entry name" value="PulE-GspE-like"/>
    <property type="match status" value="1"/>
</dbReference>
<evidence type="ECO:0000313" key="5">
    <source>
        <dbReference type="EMBL" id="OGD29586.1"/>
    </source>
</evidence>
<dbReference type="PROSITE" id="PS00662">
    <property type="entry name" value="T2SP_E"/>
    <property type="match status" value="1"/>
</dbReference>
<evidence type="ECO:0000256" key="3">
    <source>
        <dbReference type="ARBA" id="ARBA00022840"/>
    </source>
</evidence>
<evidence type="ECO:0000313" key="6">
    <source>
        <dbReference type="Proteomes" id="UP000179184"/>
    </source>
</evidence>
<proteinExistence type="inferred from homology"/>
<dbReference type="GO" id="GO:0005524">
    <property type="term" value="F:ATP binding"/>
    <property type="evidence" value="ECO:0007669"/>
    <property type="project" value="UniProtKB-KW"/>
</dbReference>
<dbReference type="Gene3D" id="3.40.50.300">
    <property type="entry name" value="P-loop containing nucleotide triphosphate hydrolases"/>
    <property type="match status" value="1"/>
</dbReference>
<dbReference type="SUPFAM" id="SSF160246">
    <property type="entry name" value="EspE N-terminal domain-like"/>
    <property type="match status" value="1"/>
</dbReference>
<dbReference type="SMART" id="SM00382">
    <property type="entry name" value="AAA"/>
    <property type="match status" value="1"/>
</dbReference>
<gene>
    <name evidence="5" type="ORF">A2W60_00785</name>
</gene>
<comment type="caution">
    <text evidence="5">The sequence shown here is derived from an EMBL/GenBank/DDBJ whole genome shotgun (WGS) entry which is preliminary data.</text>
</comment>